<dbReference type="GeneID" id="35603891"/>
<dbReference type="RefSeq" id="XP_023629824.1">
    <property type="nucleotide sequence ID" value="XM_023774056.1"/>
</dbReference>
<dbReference type="EMBL" id="FJUY01000015">
    <property type="protein sequence ID" value="CZT23100.1"/>
    <property type="molecule type" value="Genomic_DNA"/>
</dbReference>
<protein>
    <submittedName>
        <fullName evidence="1">Uncharacterized protein</fullName>
    </submittedName>
</protein>
<dbReference type="Proteomes" id="UP000225277">
    <property type="component" value="Unassembled WGS sequence"/>
</dbReference>
<proteinExistence type="predicted"/>
<reference evidence="1 2" key="1">
    <citation type="submission" date="2016-03" db="EMBL/GenBank/DDBJ databases">
        <authorList>
            <person name="Ploux O."/>
        </authorList>
    </citation>
    <scope>NUCLEOTIDE SEQUENCE [LARGE SCALE GENOMIC DNA]</scope>
    <source>
        <strain evidence="1 2">URUG2</strain>
    </source>
</reference>
<organism evidence="1 2">
    <name type="scientific">Ramularia collo-cygni</name>
    <dbReference type="NCBI Taxonomy" id="112498"/>
    <lineage>
        <taxon>Eukaryota</taxon>
        <taxon>Fungi</taxon>
        <taxon>Dikarya</taxon>
        <taxon>Ascomycota</taxon>
        <taxon>Pezizomycotina</taxon>
        <taxon>Dothideomycetes</taxon>
        <taxon>Dothideomycetidae</taxon>
        <taxon>Mycosphaerellales</taxon>
        <taxon>Mycosphaerellaceae</taxon>
        <taxon>Ramularia</taxon>
    </lineage>
</organism>
<keyword evidence="2" id="KW-1185">Reference proteome</keyword>
<evidence type="ECO:0000313" key="2">
    <source>
        <dbReference type="Proteomes" id="UP000225277"/>
    </source>
</evidence>
<dbReference type="AlphaFoldDB" id="A0A2D3V859"/>
<gene>
    <name evidence="1" type="ORF">RCC_08810</name>
</gene>
<evidence type="ECO:0000313" key="1">
    <source>
        <dbReference type="EMBL" id="CZT23100.1"/>
    </source>
</evidence>
<sequence>MSDIELRNLRAESRAAELHRRELFITNRVQRLADAEASGLFMEGIEAEKKAMFGMIDVLRAEQKKEWWRLWRGRVWRRVELLGGRALVDFLGWVGDLVGWLPEGRGGGDG</sequence>
<accession>A0A2D3V859</accession>
<name>A0A2D3V859_9PEZI</name>